<evidence type="ECO:0000313" key="3">
    <source>
        <dbReference type="Proteomes" id="UP000015101"/>
    </source>
</evidence>
<dbReference type="GeneID" id="20208010"/>
<accession>T1FGR1</accession>
<dbReference type="Proteomes" id="UP000015101">
    <property type="component" value="Unassembled WGS sequence"/>
</dbReference>
<organism evidence="2 3">
    <name type="scientific">Helobdella robusta</name>
    <name type="common">Californian leech</name>
    <dbReference type="NCBI Taxonomy" id="6412"/>
    <lineage>
        <taxon>Eukaryota</taxon>
        <taxon>Metazoa</taxon>
        <taxon>Spiralia</taxon>
        <taxon>Lophotrochozoa</taxon>
        <taxon>Annelida</taxon>
        <taxon>Clitellata</taxon>
        <taxon>Hirudinea</taxon>
        <taxon>Rhynchobdellida</taxon>
        <taxon>Glossiphoniidae</taxon>
        <taxon>Helobdella</taxon>
    </lineage>
</organism>
<proteinExistence type="predicted"/>
<dbReference type="InParanoid" id="T1FGR1"/>
<evidence type="ECO:0000313" key="1">
    <source>
        <dbReference type="EMBL" id="ESN93117.1"/>
    </source>
</evidence>
<evidence type="ECO:0000313" key="2">
    <source>
        <dbReference type="EnsemblMetazoa" id="HelroP181212"/>
    </source>
</evidence>
<dbReference type="EMBL" id="AMQM01007507">
    <property type="status" value="NOT_ANNOTATED_CDS"/>
    <property type="molecule type" value="Genomic_DNA"/>
</dbReference>
<keyword evidence="3" id="KW-1185">Reference proteome</keyword>
<dbReference type="EnsemblMetazoa" id="HelroT181212">
    <property type="protein sequence ID" value="HelroP181212"/>
    <property type="gene ID" value="HelroG181212"/>
</dbReference>
<dbReference type="CTD" id="20208010"/>
<name>T1FGR1_HELRO</name>
<dbReference type="HOGENOM" id="CLU_064172_0_0_1"/>
<reference evidence="1 3" key="2">
    <citation type="journal article" date="2013" name="Nature">
        <title>Insights into bilaterian evolution from three spiralian genomes.</title>
        <authorList>
            <person name="Simakov O."/>
            <person name="Marletaz F."/>
            <person name="Cho S.J."/>
            <person name="Edsinger-Gonzales E."/>
            <person name="Havlak P."/>
            <person name="Hellsten U."/>
            <person name="Kuo D.H."/>
            <person name="Larsson T."/>
            <person name="Lv J."/>
            <person name="Arendt D."/>
            <person name="Savage R."/>
            <person name="Osoegawa K."/>
            <person name="de Jong P."/>
            <person name="Grimwood J."/>
            <person name="Chapman J.A."/>
            <person name="Shapiro H."/>
            <person name="Aerts A."/>
            <person name="Otillar R.P."/>
            <person name="Terry A.Y."/>
            <person name="Boore J.L."/>
            <person name="Grigoriev I.V."/>
            <person name="Lindberg D.R."/>
            <person name="Seaver E.C."/>
            <person name="Weisblat D.A."/>
            <person name="Putnam N.H."/>
            <person name="Rokhsar D.S."/>
        </authorList>
    </citation>
    <scope>NUCLEOTIDE SEQUENCE</scope>
</reference>
<protein>
    <submittedName>
        <fullName evidence="1 2">Uncharacterized protein</fullName>
    </submittedName>
</protein>
<dbReference type="KEGG" id="hro:HELRODRAFT_181212"/>
<dbReference type="RefSeq" id="XP_009028726.1">
    <property type="nucleotide sequence ID" value="XM_009030478.1"/>
</dbReference>
<reference evidence="3" key="1">
    <citation type="submission" date="2012-12" db="EMBL/GenBank/DDBJ databases">
        <authorList>
            <person name="Hellsten U."/>
            <person name="Grimwood J."/>
            <person name="Chapman J.A."/>
            <person name="Shapiro H."/>
            <person name="Aerts A."/>
            <person name="Otillar R.P."/>
            <person name="Terry A.Y."/>
            <person name="Boore J.L."/>
            <person name="Simakov O."/>
            <person name="Marletaz F."/>
            <person name="Cho S.-J."/>
            <person name="Edsinger-Gonzales E."/>
            <person name="Havlak P."/>
            <person name="Kuo D.-H."/>
            <person name="Larsson T."/>
            <person name="Lv J."/>
            <person name="Arendt D."/>
            <person name="Savage R."/>
            <person name="Osoegawa K."/>
            <person name="de Jong P."/>
            <person name="Lindberg D.R."/>
            <person name="Seaver E.C."/>
            <person name="Weisblat D.A."/>
            <person name="Putnam N.H."/>
            <person name="Grigoriev I.V."/>
            <person name="Rokhsar D.S."/>
        </authorList>
    </citation>
    <scope>NUCLEOTIDE SEQUENCE</scope>
</reference>
<dbReference type="AlphaFoldDB" id="T1FGR1"/>
<sequence length="342" mass="38775">MAGRSVVASEFLCFLTNNWNNFDNETFILNVVDFYYVDEVTAAIKILKNDLELLKIKELQSESVDKFQFRGINKKDKIFECVELLKILKLEGFIDKCSIYSAVNLLWIPNITNWLNFSFQKITNEIEAMFSVQQTAIIEALDTKHTGLLDNIRSIVSNHTTTLQDIEKAFTTSTIPLNKSEMSTVLSDVLKTNLSTNATNKTSTTNSWADKNVDGFQLVQKVKKKRKSDDSPPVLQTINNKIESKKSNKVFGTGTNCLLKASKVIEKKIVYYVGNVDSCKKDVIENHLKTNNIIFNQCFPVLRKRNLLNNPPDNHLDNPVVDQNPLVESTAFKIILPISQLS</sequence>
<reference evidence="2" key="3">
    <citation type="submission" date="2015-06" db="UniProtKB">
        <authorList>
            <consortium name="EnsemblMetazoa"/>
        </authorList>
    </citation>
    <scope>IDENTIFICATION</scope>
</reference>
<dbReference type="EMBL" id="KB097635">
    <property type="protein sequence ID" value="ESN93117.1"/>
    <property type="molecule type" value="Genomic_DNA"/>
</dbReference>
<gene>
    <name evidence="2" type="primary">20208010</name>
    <name evidence="1" type="ORF">HELRODRAFT_181212</name>
</gene>